<protein>
    <submittedName>
        <fullName evidence="2">Uncharacterized protein</fullName>
    </submittedName>
</protein>
<evidence type="ECO:0000313" key="2">
    <source>
        <dbReference type="EMBL" id="KAF5310537.1"/>
    </source>
</evidence>
<reference evidence="2 3" key="1">
    <citation type="journal article" date="2020" name="ISME J.">
        <title>Uncovering the hidden diversity of litter-decomposition mechanisms in mushroom-forming fungi.</title>
        <authorList>
            <person name="Floudas D."/>
            <person name="Bentzer J."/>
            <person name="Ahren D."/>
            <person name="Johansson T."/>
            <person name="Persson P."/>
            <person name="Tunlid A."/>
        </authorList>
    </citation>
    <scope>NUCLEOTIDE SEQUENCE [LARGE SCALE GENOMIC DNA]</scope>
    <source>
        <strain evidence="2 3">CBS 101986</strain>
    </source>
</reference>
<accession>A0A8H5AUT8</accession>
<proteinExistence type="predicted"/>
<feature type="compositionally biased region" description="Low complexity" evidence="1">
    <location>
        <begin position="146"/>
        <end position="188"/>
    </location>
</feature>
<feature type="region of interest" description="Disordered" evidence="1">
    <location>
        <begin position="141"/>
        <end position="240"/>
    </location>
</feature>
<dbReference type="EMBL" id="JAACJJ010000057">
    <property type="protein sequence ID" value="KAF5310537.1"/>
    <property type="molecule type" value="Genomic_DNA"/>
</dbReference>
<name>A0A8H5AUT8_9AGAR</name>
<dbReference type="Proteomes" id="UP000567179">
    <property type="component" value="Unassembled WGS sequence"/>
</dbReference>
<dbReference type="OrthoDB" id="3267892at2759"/>
<evidence type="ECO:0000256" key="1">
    <source>
        <dbReference type="SAM" id="MobiDB-lite"/>
    </source>
</evidence>
<comment type="caution">
    <text evidence="2">The sequence shown here is derived from an EMBL/GenBank/DDBJ whole genome shotgun (WGS) entry which is preliminary data.</text>
</comment>
<feature type="compositionally biased region" description="Basic and acidic residues" evidence="1">
    <location>
        <begin position="71"/>
        <end position="95"/>
    </location>
</feature>
<gene>
    <name evidence="2" type="ORF">D9619_007840</name>
</gene>
<keyword evidence="3" id="KW-1185">Reference proteome</keyword>
<sequence>MVVSSPHLPQLSMISNPYKRRRTATAVMAGLFDPRPARFVLTSVLNGVPPYKEVEGEAAEDDEQKAKRRLERKEQKRAEKKLAKQMLRAKEKELRAAQQQNERPDATFASGSTTVFPASAPVAGSSSDSLSSSHWRTIARPTIHIPTQPSASVTPSPTSSPRRMPSTPGTTPGPSISSSTSRTSSKRPLTPDEDDEGAGKHQRLVVTAPLPPRERKKRQAAKKGWKGWVEGSPPPSEKLINLDSAPVLRERRLRSGKNFDGVGPSGTRPGWV</sequence>
<feature type="region of interest" description="Disordered" evidence="1">
    <location>
        <begin position="53"/>
        <end position="113"/>
    </location>
</feature>
<dbReference type="AlphaFoldDB" id="A0A8H5AUT8"/>
<feature type="compositionally biased region" description="Basic residues" evidence="1">
    <location>
        <begin position="214"/>
        <end position="225"/>
    </location>
</feature>
<organism evidence="2 3">
    <name type="scientific">Psilocybe cf. subviscida</name>
    <dbReference type="NCBI Taxonomy" id="2480587"/>
    <lineage>
        <taxon>Eukaryota</taxon>
        <taxon>Fungi</taxon>
        <taxon>Dikarya</taxon>
        <taxon>Basidiomycota</taxon>
        <taxon>Agaricomycotina</taxon>
        <taxon>Agaricomycetes</taxon>
        <taxon>Agaricomycetidae</taxon>
        <taxon>Agaricales</taxon>
        <taxon>Agaricineae</taxon>
        <taxon>Strophariaceae</taxon>
        <taxon>Psilocybe</taxon>
    </lineage>
</organism>
<evidence type="ECO:0000313" key="3">
    <source>
        <dbReference type="Proteomes" id="UP000567179"/>
    </source>
</evidence>